<dbReference type="KEGG" id="ache:ACHE_40975A"/>
<reference evidence="3" key="1">
    <citation type="submission" date="2021-01" db="EMBL/GenBank/DDBJ databases">
        <authorList>
            <consortium name="Aspergillus chevalieri M1 genome sequencing consortium"/>
            <person name="Kazuki M."/>
            <person name="Futagami T."/>
        </authorList>
    </citation>
    <scope>NUCLEOTIDE SEQUENCE</scope>
    <source>
        <strain evidence="3">M1</strain>
    </source>
</reference>
<feature type="region of interest" description="Disordered" evidence="2">
    <location>
        <begin position="1"/>
        <end position="66"/>
    </location>
</feature>
<dbReference type="Proteomes" id="UP000637239">
    <property type="component" value="Chromosome 4"/>
</dbReference>
<evidence type="ECO:0000313" key="4">
    <source>
        <dbReference type="Proteomes" id="UP000637239"/>
    </source>
</evidence>
<feature type="region of interest" description="Disordered" evidence="2">
    <location>
        <begin position="92"/>
        <end position="129"/>
    </location>
</feature>
<dbReference type="RefSeq" id="XP_043136933.1">
    <property type="nucleotide sequence ID" value="XM_043279234.1"/>
</dbReference>
<dbReference type="GeneID" id="66982769"/>
<keyword evidence="4" id="KW-1185">Reference proteome</keyword>
<evidence type="ECO:0000256" key="2">
    <source>
        <dbReference type="SAM" id="MobiDB-lite"/>
    </source>
</evidence>
<feature type="coiled-coil region" evidence="1">
    <location>
        <begin position="222"/>
        <end position="249"/>
    </location>
</feature>
<evidence type="ECO:0000256" key="1">
    <source>
        <dbReference type="SAM" id="Coils"/>
    </source>
</evidence>
<accession>A0A7R7VPF1</accession>
<feature type="region of interest" description="Disordered" evidence="2">
    <location>
        <begin position="153"/>
        <end position="206"/>
    </location>
</feature>
<proteinExistence type="predicted"/>
<gene>
    <name evidence="3" type="ORF">ACHE_40975A</name>
</gene>
<evidence type="ECO:0000313" key="3">
    <source>
        <dbReference type="EMBL" id="BCR88411.1"/>
    </source>
</evidence>
<feature type="compositionally biased region" description="Low complexity" evidence="2">
    <location>
        <begin position="93"/>
        <end position="106"/>
    </location>
</feature>
<dbReference type="PANTHER" id="PTHR39610">
    <property type="entry name" value="BZIP DOMAIN-CONTAINING PROTEIN-RELATED"/>
    <property type="match status" value="1"/>
</dbReference>
<protein>
    <submittedName>
        <fullName evidence="3">Uncharacterized protein</fullName>
    </submittedName>
</protein>
<feature type="compositionally biased region" description="Low complexity" evidence="2">
    <location>
        <begin position="171"/>
        <end position="189"/>
    </location>
</feature>
<keyword evidence="1" id="KW-0175">Coiled coil</keyword>
<sequence>MIMAPESNPSLTPCPRRRPRAATTMHPTTPLGPPAISLSQSPAGDYSGLGTASGPLRHPKPLTPSDLHSMVEREQEAMVNRLSRELSILRQQTASVASTTSSTSTTFNDPIETLHSSPYLGTRHRSSSSLSSSYIPAVQESRAGNIGIAATRENGLSLSRPGRSRQQSFNSVQPSGSASPSLSSSLQQVDHFPRRRSVSHTHVTSPTAISRLEETAQHCGDFESIKRENEALRQRVRDLELALKKSQERGPTSPKAS</sequence>
<reference evidence="3" key="2">
    <citation type="submission" date="2021-02" db="EMBL/GenBank/DDBJ databases">
        <title>Aspergillus chevalieri M1 genome sequence.</title>
        <authorList>
            <person name="Kadooka C."/>
            <person name="Mori K."/>
            <person name="Futagami T."/>
        </authorList>
    </citation>
    <scope>NUCLEOTIDE SEQUENCE</scope>
    <source>
        <strain evidence="3">M1</strain>
    </source>
</reference>
<dbReference type="EMBL" id="AP024419">
    <property type="protein sequence ID" value="BCR88411.1"/>
    <property type="molecule type" value="Genomic_DNA"/>
</dbReference>
<name>A0A7R7VPF1_ASPCH</name>
<organism evidence="3 4">
    <name type="scientific">Aspergillus chevalieri</name>
    <name type="common">Eurotium chevalieri</name>
    <dbReference type="NCBI Taxonomy" id="182096"/>
    <lineage>
        <taxon>Eukaryota</taxon>
        <taxon>Fungi</taxon>
        <taxon>Dikarya</taxon>
        <taxon>Ascomycota</taxon>
        <taxon>Pezizomycotina</taxon>
        <taxon>Eurotiomycetes</taxon>
        <taxon>Eurotiomycetidae</taxon>
        <taxon>Eurotiales</taxon>
        <taxon>Aspergillaceae</taxon>
        <taxon>Aspergillus</taxon>
        <taxon>Aspergillus subgen. Aspergillus</taxon>
    </lineage>
</organism>
<dbReference type="PANTHER" id="PTHR39610:SF1">
    <property type="match status" value="1"/>
</dbReference>
<dbReference type="AlphaFoldDB" id="A0A7R7VPF1"/>